<dbReference type="PANTHER" id="PTHR11777:SF9">
    <property type="entry name" value="ALANINE--TRNA LIGASE, CYTOPLASMIC"/>
    <property type="match status" value="1"/>
</dbReference>
<dbReference type="InterPro" id="IPR002318">
    <property type="entry name" value="Ala-tRNA-lgiase_IIc"/>
</dbReference>
<dbReference type="PROSITE" id="PS50860">
    <property type="entry name" value="AA_TRNA_LIGASE_II_ALA"/>
    <property type="match status" value="1"/>
</dbReference>
<evidence type="ECO:0000256" key="1">
    <source>
        <dbReference type="ARBA" id="ARBA00008226"/>
    </source>
</evidence>
<evidence type="ECO:0000313" key="13">
    <source>
        <dbReference type="WBParaSite" id="ASIM_0000400301-mRNA-1"/>
    </source>
</evidence>
<evidence type="ECO:0000313" key="12">
    <source>
        <dbReference type="Proteomes" id="UP000267096"/>
    </source>
</evidence>
<dbReference type="Gene3D" id="3.30.930.10">
    <property type="entry name" value="Bira Bifunctional Protein, Domain 2"/>
    <property type="match status" value="1"/>
</dbReference>
<dbReference type="GO" id="GO:0004813">
    <property type="term" value="F:alanine-tRNA ligase activity"/>
    <property type="evidence" value="ECO:0007669"/>
    <property type="project" value="UniProtKB-EC"/>
</dbReference>
<organism evidence="13">
    <name type="scientific">Anisakis simplex</name>
    <name type="common">Herring worm</name>
    <dbReference type="NCBI Taxonomy" id="6269"/>
    <lineage>
        <taxon>Eukaryota</taxon>
        <taxon>Metazoa</taxon>
        <taxon>Ecdysozoa</taxon>
        <taxon>Nematoda</taxon>
        <taxon>Chromadorea</taxon>
        <taxon>Rhabditida</taxon>
        <taxon>Spirurina</taxon>
        <taxon>Ascaridomorpha</taxon>
        <taxon>Ascaridoidea</taxon>
        <taxon>Anisakidae</taxon>
        <taxon>Anisakis</taxon>
        <taxon>Anisakis simplex complex</taxon>
    </lineage>
</organism>
<dbReference type="InterPro" id="IPR018165">
    <property type="entry name" value="Ala-tRNA-synth_IIc_core"/>
</dbReference>
<sequence length="104" mass="11460">MRPLPCRHIDCGMGLERMTAVLQNVHSTYDTDIFAPLIDEISKCTNCGKYEGLMGQADKHGRDTAYRTVADHLRALCIAISDGVRPDATGRGYVLTFVENLSNS</sequence>
<keyword evidence="12" id="KW-1185">Reference proteome</keyword>
<evidence type="ECO:0000256" key="6">
    <source>
        <dbReference type="ARBA" id="ARBA00022840"/>
    </source>
</evidence>
<evidence type="ECO:0000256" key="7">
    <source>
        <dbReference type="ARBA" id="ARBA00022884"/>
    </source>
</evidence>
<keyword evidence="4" id="KW-0436">Ligase</keyword>
<dbReference type="GO" id="GO:0005524">
    <property type="term" value="F:ATP binding"/>
    <property type="evidence" value="ECO:0007669"/>
    <property type="project" value="UniProtKB-KW"/>
</dbReference>
<keyword evidence="6" id="KW-0067">ATP-binding</keyword>
<dbReference type="InterPro" id="IPR050058">
    <property type="entry name" value="Ala-tRNA_ligase"/>
</dbReference>
<proteinExistence type="inferred from homology"/>
<dbReference type="WBParaSite" id="ASIM_0000400301-mRNA-1">
    <property type="protein sequence ID" value="ASIM_0000400301-mRNA-1"/>
    <property type="gene ID" value="ASIM_0000400301"/>
</dbReference>
<dbReference type="Pfam" id="PF01411">
    <property type="entry name" value="tRNA-synt_2c"/>
    <property type="match status" value="1"/>
</dbReference>
<dbReference type="GO" id="GO:0002161">
    <property type="term" value="F:aminoacyl-tRNA deacylase activity"/>
    <property type="evidence" value="ECO:0007669"/>
    <property type="project" value="TreeGrafter"/>
</dbReference>
<dbReference type="InterPro" id="IPR018164">
    <property type="entry name" value="Ala-tRNA-synth_IIc_N"/>
</dbReference>
<reference evidence="11 12" key="2">
    <citation type="submission" date="2018-11" db="EMBL/GenBank/DDBJ databases">
        <authorList>
            <consortium name="Pathogen Informatics"/>
        </authorList>
    </citation>
    <scope>NUCLEOTIDE SEQUENCE [LARGE SCALE GENOMIC DNA]</scope>
</reference>
<keyword evidence="8" id="KW-0648">Protein biosynthesis</keyword>
<name>A0A0M3J8U4_ANISI</name>
<feature type="domain" description="Alanyl-transfer RNA synthetases family profile" evidence="10">
    <location>
        <begin position="1"/>
        <end position="98"/>
    </location>
</feature>
<evidence type="ECO:0000256" key="3">
    <source>
        <dbReference type="ARBA" id="ARBA00022555"/>
    </source>
</evidence>
<keyword evidence="9" id="KW-0030">Aminoacyl-tRNA synthetase</keyword>
<dbReference type="SUPFAM" id="SSF101353">
    <property type="entry name" value="Putative anticodon-binding domain of alanyl-tRNA synthetase (AlaRS)"/>
    <property type="match status" value="1"/>
</dbReference>
<comment type="similarity">
    <text evidence="1">Belongs to the class-II aminoacyl-tRNA synthetase family.</text>
</comment>
<evidence type="ECO:0000256" key="5">
    <source>
        <dbReference type="ARBA" id="ARBA00022741"/>
    </source>
</evidence>
<evidence type="ECO:0000259" key="10">
    <source>
        <dbReference type="PROSITE" id="PS50860"/>
    </source>
</evidence>
<dbReference type="PRINTS" id="PR00980">
    <property type="entry name" value="TRNASYNTHALA"/>
</dbReference>
<dbReference type="SUPFAM" id="SSF55681">
    <property type="entry name" value="Class II aaRS and biotin synthetases"/>
    <property type="match status" value="1"/>
</dbReference>
<dbReference type="InterPro" id="IPR018162">
    <property type="entry name" value="Ala-tRNA-ligase_IIc_anticod-bd"/>
</dbReference>
<evidence type="ECO:0000256" key="4">
    <source>
        <dbReference type="ARBA" id="ARBA00022598"/>
    </source>
</evidence>
<evidence type="ECO:0000313" key="11">
    <source>
        <dbReference type="EMBL" id="VDK22455.1"/>
    </source>
</evidence>
<dbReference type="EMBL" id="UYRR01006234">
    <property type="protein sequence ID" value="VDK22455.1"/>
    <property type="molecule type" value="Genomic_DNA"/>
</dbReference>
<protein>
    <recommendedName>
        <fullName evidence="2">alanine--tRNA ligase</fullName>
        <ecNumber evidence="2">6.1.1.7</ecNumber>
    </recommendedName>
</protein>
<accession>A0A0M3J8U4</accession>
<evidence type="ECO:0000256" key="2">
    <source>
        <dbReference type="ARBA" id="ARBA00013168"/>
    </source>
</evidence>
<dbReference type="OrthoDB" id="5851893at2759"/>
<keyword evidence="7" id="KW-0694">RNA-binding</keyword>
<dbReference type="GO" id="GO:0006419">
    <property type="term" value="P:alanyl-tRNA aminoacylation"/>
    <property type="evidence" value="ECO:0007669"/>
    <property type="project" value="InterPro"/>
</dbReference>
<dbReference type="EC" id="6.1.1.7" evidence="2"/>
<dbReference type="PANTHER" id="PTHR11777">
    <property type="entry name" value="ALANYL-TRNA SYNTHETASE"/>
    <property type="match status" value="1"/>
</dbReference>
<keyword evidence="3" id="KW-0820">tRNA-binding</keyword>
<gene>
    <name evidence="11" type="ORF">ASIM_LOCUS3827</name>
</gene>
<evidence type="ECO:0000256" key="9">
    <source>
        <dbReference type="ARBA" id="ARBA00023146"/>
    </source>
</evidence>
<dbReference type="GO" id="GO:0005739">
    <property type="term" value="C:mitochondrion"/>
    <property type="evidence" value="ECO:0007669"/>
    <property type="project" value="TreeGrafter"/>
</dbReference>
<keyword evidence="5" id="KW-0547">Nucleotide-binding</keyword>
<dbReference type="InterPro" id="IPR045864">
    <property type="entry name" value="aa-tRNA-synth_II/BPL/LPL"/>
</dbReference>
<dbReference type="Proteomes" id="UP000267096">
    <property type="component" value="Unassembled WGS sequence"/>
</dbReference>
<dbReference type="AlphaFoldDB" id="A0A0M3J8U4"/>
<reference evidence="13" key="1">
    <citation type="submission" date="2017-02" db="UniProtKB">
        <authorList>
            <consortium name="WormBaseParasite"/>
        </authorList>
    </citation>
    <scope>IDENTIFICATION</scope>
</reference>
<dbReference type="GO" id="GO:0000049">
    <property type="term" value="F:tRNA binding"/>
    <property type="evidence" value="ECO:0007669"/>
    <property type="project" value="UniProtKB-KW"/>
</dbReference>
<evidence type="ECO:0000256" key="8">
    <source>
        <dbReference type="ARBA" id="ARBA00022917"/>
    </source>
</evidence>